<dbReference type="GO" id="GO:0005829">
    <property type="term" value="C:cytosol"/>
    <property type="evidence" value="ECO:0007669"/>
    <property type="project" value="TreeGrafter"/>
</dbReference>
<dbReference type="GO" id="GO:0046872">
    <property type="term" value="F:metal ion binding"/>
    <property type="evidence" value="ECO:0007669"/>
    <property type="project" value="UniProtKB-KW"/>
</dbReference>
<evidence type="ECO:0000256" key="3">
    <source>
        <dbReference type="ARBA" id="ARBA00012762"/>
    </source>
</evidence>
<dbReference type="KEGG" id="sfj:SAMEA4384070_0083"/>
<evidence type="ECO:0000259" key="11">
    <source>
        <dbReference type="Pfam" id="PF00925"/>
    </source>
</evidence>
<dbReference type="EMBL" id="LT906479">
    <property type="protein sequence ID" value="SNV79570.1"/>
    <property type="molecule type" value="Genomic_DNA"/>
</dbReference>
<evidence type="ECO:0000313" key="12">
    <source>
        <dbReference type="EMBL" id="SNV79570.1"/>
    </source>
</evidence>
<dbReference type="Proteomes" id="UP000215134">
    <property type="component" value="Chromosome 1"/>
</dbReference>
<dbReference type="PANTHER" id="PTHR21327:SF18">
    <property type="entry name" value="3,4-DIHYDROXY-2-BUTANONE 4-PHOSPHATE SYNTHASE"/>
    <property type="match status" value="1"/>
</dbReference>
<dbReference type="AlphaFoldDB" id="A0A240A8P7"/>
<keyword evidence="13" id="KW-1185">Reference proteome</keyword>
<dbReference type="InterPro" id="IPR036144">
    <property type="entry name" value="RibA-like_sf"/>
</dbReference>
<dbReference type="GO" id="GO:0003935">
    <property type="term" value="F:GTP cyclohydrolase II activity"/>
    <property type="evidence" value="ECO:0007669"/>
    <property type="project" value="UniProtKB-EC"/>
</dbReference>
<evidence type="ECO:0000256" key="2">
    <source>
        <dbReference type="ARBA" id="ARBA00004853"/>
    </source>
</evidence>
<dbReference type="RefSeq" id="WP_061797898.1">
    <property type="nucleotide sequence ID" value="NZ_CAMIQD010000005.1"/>
</dbReference>
<evidence type="ECO:0000256" key="7">
    <source>
        <dbReference type="ARBA" id="ARBA00022801"/>
    </source>
</evidence>
<dbReference type="GO" id="GO:0005525">
    <property type="term" value="F:GTP binding"/>
    <property type="evidence" value="ECO:0007669"/>
    <property type="project" value="UniProtKB-KW"/>
</dbReference>
<dbReference type="Gene3D" id="3.40.50.10990">
    <property type="entry name" value="GTP cyclohydrolase II"/>
    <property type="match status" value="1"/>
</dbReference>
<proteinExistence type="predicted"/>
<dbReference type="CDD" id="cd00641">
    <property type="entry name" value="GTP_cyclohydro2"/>
    <property type="match status" value="1"/>
</dbReference>
<comment type="pathway">
    <text evidence="2">Cofactor biosynthesis; riboflavin biosynthesis; 5-amino-6-(D-ribitylamino)uracil from GTP: step 1/4.</text>
</comment>
<sequence>MLTVRNKIKIFITDNKITSWFYSFNNIDCEALLIHIPKQNKEGGEITSQSQGTPYLRIHSQCLTGDVFGSKRCECGNQLHESIKIMTEHGGYIAYLPQEGRGIGLYNKLDAYALQDQGHDTFQANKLLGFPEDAREYHCVSEMLLAVGIEKVFLLTNNPDKHQALTDSGIAVEKVVSTSCFMGRDNQKYIQAKADIARHTFGKVVSI</sequence>
<organism evidence="12 13">
    <name type="scientific">Serratia ficaria</name>
    <dbReference type="NCBI Taxonomy" id="61651"/>
    <lineage>
        <taxon>Bacteria</taxon>
        <taxon>Pseudomonadati</taxon>
        <taxon>Pseudomonadota</taxon>
        <taxon>Gammaproteobacteria</taxon>
        <taxon>Enterobacterales</taxon>
        <taxon>Yersiniaceae</taxon>
        <taxon>Serratia</taxon>
    </lineage>
</organism>
<dbReference type="InterPro" id="IPR032677">
    <property type="entry name" value="GTP_cyclohydro_II"/>
</dbReference>
<dbReference type="STRING" id="1411141.GCA_001590885_02881"/>
<comment type="catalytic activity">
    <reaction evidence="10">
        <text>GTP + 4 H2O = 2,5-diamino-6-hydroxy-4-(5-phosphoribosylamino)-pyrimidine + formate + 2 phosphate + 3 H(+)</text>
        <dbReference type="Rhea" id="RHEA:23704"/>
        <dbReference type="ChEBI" id="CHEBI:15377"/>
        <dbReference type="ChEBI" id="CHEBI:15378"/>
        <dbReference type="ChEBI" id="CHEBI:15740"/>
        <dbReference type="ChEBI" id="CHEBI:37565"/>
        <dbReference type="ChEBI" id="CHEBI:43474"/>
        <dbReference type="ChEBI" id="CHEBI:58614"/>
        <dbReference type="EC" id="3.5.4.25"/>
    </reaction>
</comment>
<dbReference type="GeneID" id="75025278"/>
<evidence type="ECO:0000256" key="1">
    <source>
        <dbReference type="ARBA" id="ARBA00001947"/>
    </source>
</evidence>
<dbReference type="OrthoDB" id="9793111at2"/>
<comment type="cofactor">
    <cofactor evidence="1">
        <name>Zn(2+)</name>
        <dbReference type="ChEBI" id="CHEBI:29105"/>
    </cofactor>
</comment>
<reference evidence="12 13" key="1">
    <citation type="submission" date="2017-06" db="EMBL/GenBank/DDBJ databases">
        <authorList>
            <consortium name="Pathogen Informatics"/>
        </authorList>
    </citation>
    <scope>NUCLEOTIDE SEQUENCE [LARGE SCALE GENOMIC DNA]</scope>
    <source>
        <strain evidence="12 13">NCTC12148</strain>
    </source>
</reference>
<dbReference type="GO" id="GO:0009231">
    <property type="term" value="P:riboflavin biosynthetic process"/>
    <property type="evidence" value="ECO:0007669"/>
    <property type="project" value="UniProtKB-UniPathway"/>
</dbReference>
<keyword evidence="5" id="KW-0479">Metal-binding</keyword>
<keyword evidence="7" id="KW-0378">Hydrolase</keyword>
<keyword evidence="6" id="KW-0547">Nucleotide-binding</keyword>
<evidence type="ECO:0000256" key="4">
    <source>
        <dbReference type="ARBA" id="ARBA00022619"/>
    </source>
</evidence>
<dbReference type="NCBIfam" id="NF001591">
    <property type="entry name" value="PRK00393.1"/>
    <property type="match status" value="1"/>
</dbReference>
<evidence type="ECO:0000256" key="6">
    <source>
        <dbReference type="ARBA" id="ARBA00022741"/>
    </source>
</evidence>
<protein>
    <recommendedName>
        <fullName evidence="3">GTP cyclohydrolase II</fullName>
        <ecNumber evidence="3">3.5.4.25</ecNumber>
    </recommendedName>
</protein>
<dbReference type="Pfam" id="PF00925">
    <property type="entry name" value="GTP_cyclohydro2"/>
    <property type="match status" value="1"/>
</dbReference>
<dbReference type="SUPFAM" id="SSF142695">
    <property type="entry name" value="RibA-like"/>
    <property type="match status" value="1"/>
</dbReference>
<gene>
    <name evidence="12" type="primary">ribBA</name>
    <name evidence="12" type="ORF">SAMEA4384070_00083</name>
</gene>
<name>A0A240A8P7_SERFI</name>
<keyword evidence="9" id="KW-0342">GTP-binding</keyword>
<evidence type="ECO:0000256" key="10">
    <source>
        <dbReference type="ARBA" id="ARBA00049295"/>
    </source>
</evidence>
<evidence type="ECO:0000256" key="5">
    <source>
        <dbReference type="ARBA" id="ARBA00022723"/>
    </source>
</evidence>
<evidence type="ECO:0000256" key="9">
    <source>
        <dbReference type="ARBA" id="ARBA00023134"/>
    </source>
</evidence>
<feature type="domain" description="GTP cyclohydrolase II" evidence="11">
    <location>
        <begin position="53"/>
        <end position="176"/>
    </location>
</feature>
<dbReference type="PANTHER" id="PTHR21327">
    <property type="entry name" value="GTP CYCLOHYDROLASE II-RELATED"/>
    <property type="match status" value="1"/>
</dbReference>
<evidence type="ECO:0000256" key="8">
    <source>
        <dbReference type="ARBA" id="ARBA00022833"/>
    </source>
</evidence>
<accession>A0A240A8P7</accession>
<evidence type="ECO:0000313" key="13">
    <source>
        <dbReference type="Proteomes" id="UP000215134"/>
    </source>
</evidence>
<dbReference type="InterPro" id="IPR000926">
    <property type="entry name" value="RibA"/>
</dbReference>
<dbReference type="UniPathway" id="UPA00275"/>
<keyword evidence="8" id="KW-0862">Zinc</keyword>
<dbReference type="EC" id="3.5.4.25" evidence="3"/>
<keyword evidence="4" id="KW-0686">Riboflavin biosynthesis</keyword>